<dbReference type="InterPro" id="IPR003265">
    <property type="entry name" value="HhH-GPD_domain"/>
</dbReference>
<dbReference type="CDD" id="cd00056">
    <property type="entry name" value="ENDO3c"/>
    <property type="match status" value="1"/>
</dbReference>
<evidence type="ECO:0000313" key="9">
    <source>
        <dbReference type="Proteomes" id="UP000037460"/>
    </source>
</evidence>
<dbReference type="GO" id="GO:0016829">
    <property type="term" value="F:lyase activity"/>
    <property type="evidence" value="ECO:0007669"/>
    <property type="project" value="UniProtKB-KW"/>
</dbReference>
<dbReference type="GO" id="GO:0006289">
    <property type="term" value="P:nucleotide-excision repair"/>
    <property type="evidence" value="ECO:0007669"/>
    <property type="project" value="TreeGrafter"/>
</dbReference>
<keyword evidence="2" id="KW-0227">DNA damage</keyword>
<evidence type="ECO:0000256" key="2">
    <source>
        <dbReference type="ARBA" id="ARBA00022763"/>
    </source>
</evidence>
<dbReference type="GO" id="GO:0003677">
    <property type="term" value="F:DNA binding"/>
    <property type="evidence" value="ECO:0007669"/>
    <property type="project" value="InterPro"/>
</dbReference>
<dbReference type="Gene3D" id="1.10.1670.10">
    <property type="entry name" value="Helix-hairpin-Helix base-excision DNA repair enzymes (C-terminal)"/>
    <property type="match status" value="1"/>
</dbReference>
<dbReference type="SMART" id="SM00478">
    <property type="entry name" value="ENDO3c"/>
    <property type="match status" value="1"/>
</dbReference>
<dbReference type="OrthoDB" id="2099276at2759"/>
<evidence type="ECO:0000313" key="8">
    <source>
        <dbReference type="EMBL" id="KOO21554.1"/>
    </source>
</evidence>
<organism evidence="8 9">
    <name type="scientific">Chrysochromulina tobinii</name>
    <dbReference type="NCBI Taxonomy" id="1460289"/>
    <lineage>
        <taxon>Eukaryota</taxon>
        <taxon>Haptista</taxon>
        <taxon>Haptophyta</taxon>
        <taxon>Prymnesiophyceae</taxon>
        <taxon>Prymnesiales</taxon>
        <taxon>Chrysochromulinaceae</taxon>
        <taxon>Chrysochromulina</taxon>
    </lineage>
</organism>
<dbReference type="AlphaFoldDB" id="A0A0M0J4M3"/>
<dbReference type="Pfam" id="PF00730">
    <property type="entry name" value="HhH-GPD"/>
    <property type="match status" value="1"/>
</dbReference>
<dbReference type="Proteomes" id="UP000037460">
    <property type="component" value="Unassembled WGS sequence"/>
</dbReference>
<keyword evidence="9" id="KW-1185">Reference proteome</keyword>
<comment type="caution">
    <text evidence="8">The sequence shown here is derived from an EMBL/GenBank/DDBJ whole genome shotgun (WGS) entry which is preliminary data.</text>
</comment>
<evidence type="ECO:0000256" key="3">
    <source>
        <dbReference type="ARBA" id="ARBA00022801"/>
    </source>
</evidence>
<dbReference type="Gene3D" id="1.10.340.30">
    <property type="entry name" value="Hypothetical protein, domain 2"/>
    <property type="match status" value="1"/>
</dbReference>
<dbReference type="GO" id="GO:0006285">
    <property type="term" value="P:base-excision repair, AP site formation"/>
    <property type="evidence" value="ECO:0007669"/>
    <property type="project" value="TreeGrafter"/>
</dbReference>
<evidence type="ECO:0000259" key="7">
    <source>
        <dbReference type="SMART" id="SM00478"/>
    </source>
</evidence>
<dbReference type="EMBL" id="JWZX01003352">
    <property type="protein sequence ID" value="KOO21554.1"/>
    <property type="molecule type" value="Genomic_DNA"/>
</dbReference>
<keyword evidence="5" id="KW-0456">Lyase</keyword>
<evidence type="ECO:0000256" key="4">
    <source>
        <dbReference type="ARBA" id="ARBA00023204"/>
    </source>
</evidence>
<dbReference type="Pfam" id="PF00633">
    <property type="entry name" value="HHH"/>
    <property type="match status" value="1"/>
</dbReference>
<keyword evidence="8" id="KW-0255">Endonuclease</keyword>
<keyword evidence="8" id="KW-0540">Nuclease</keyword>
<evidence type="ECO:0000256" key="1">
    <source>
        <dbReference type="ARBA" id="ARBA00008343"/>
    </source>
</evidence>
<evidence type="ECO:0000256" key="6">
    <source>
        <dbReference type="ARBA" id="ARBA00023295"/>
    </source>
</evidence>
<comment type="similarity">
    <text evidence="1">Belongs to the Nth/MutY family.</text>
</comment>
<protein>
    <submittedName>
        <fullName evidence="8">Endonuclease iii-like protein 1-like protein</fullName>
    </submittedName>
</protein>
<feature type="domain" description="HhH-GPD" evidence="7">
    <location>
        <begin position="1"/>
        <end position="123"/>
    </location>
</feature>
<dbReference type="InterPro" id="IPR000445">
    <property type="entry name" value="HhH_motif"/>
</dbReference>
<keyword evidence="3" id="KW-0378">Hydrolase</keyword>
<keyword evidence="6" id="KW-0326">Glycosidase</keyword>
<reference evidence="9" key="1">
    <citation type="journal article" date="2015" name="PLoS Genet.">
        <title>Genome Sequence and Transcriptome Analyses of Chrysochromulina tobin: Metabolic Tools for Enhanced Algal Fitness in the Prominent Order Prymnesiales (Haptophyceae).</title>
        <authorList>
            <person name="Hovde B.T."/>
            <person name="Deodato C.R."/>
            <person name="Hunsperger H.M."/>
            <person name="Ryken S.A."/>
            <person name="Yost W."/>
            <person name="Jha R.K."/>
            <person name="Patterson J."/>
            <person name="Monnat R.J. Jr."/>
            <person name="Barlow S.B."/>
            <person name="Starkenburg S.R."/>
            <person name="Cattolico R.A."/>
        </authorList>
    </citation>
    <scope>NUCLEOTIDE SEQUENCE</scope>
    <source>
        <strain evidence="9">CCMP291</strain>
    </source>
</reference>
<accession>A0A0M0J4M3</accession>
<gene>
    <name evidence="8" type="ORF">Ctob_000469</name>
</gene>
<sequence length="164" mass="18407">MTDDTLHEYIRQVGFHNNKVRFIKETTRLLLERHEGEVPRTMDALLDLPGVGPKMAIILMRVAFDETVGISVDTHVHRICNQLGWAGAQGSKTPEKTRKVIEGWMPRHIWPDVNLLLVGLGQEVQTEKAKLIGKCLQCSDPSAALRLLDTLGVNVEKERAKHGL</sequence>
<dbReference type="InterPro" id="IPR011257">
    <property type="entry name" value="DNA_glycosylase"/>
</dbReference>
<dbReference type="PROSITE" id="PS01155">
    <property type="entry name" value="ENDONUCLEASE_III_2"/>
    <property type="match status" value="1"/>
</dbReference>
<keyword evidence="4" id="KW-0234">DNA repair</keyword>
<dbReference type="GO" id="GO:0000703">
    <property type="term" value="F:oxidized pyrimidine nucleobase lesion DNA N-glycosylase activity"/>
    <property type="evidence" value="ECO:0007669"/>
    <property type="project" value="TreeGrafter"/>
</dbReference>
<evidence type="ECO:0000256" key="5">
    <source>
        <dbReference type="ARBA" id="ARBA00023239"/>
    </source>
</evidence>
<dbReference type="InterPro" id="IPR023170">
    <property type="entry name" value="HhH_base_excis_C"/>
</dbReference>
<dbReference type="SUPFAM" id="SSF48150">
    <property type="entry name" value="DNA-glycosylase"/>
    <property type="match status" value="1"/>
</dbReference>
<dbReference type="GO" id="GO:0005634">
    <property type="term" value="C:nucleus"/>
    <property type="evidence" value="ECO:0007669"/>
    <property type="project" value="TreeGrafter"/>
</dbReference>
<dbReference type="GO" id="GO:0003906">
    <property type="term" value="F:DNA-(apurinic or apyrimidinic site) endonuclease activity"/>
    <property type="evidence" value="ECO:0007669"/>
    <property type="project" value="TreeGrafter"/>
</dbReference>
<proteinExistence type="inferred from homology"/>
<name>A0A0M0J4M3_9EUKA</name>
<dbReference type="InterPro" id="IPR004036">
    <property type="entry name" value="Endonuclease-III-like_CS2"/>
</dbReference>
<dbReference type="PANTHER" id="PTHR43286">
    <property type="entry name" value="ENDONUCLEASE III-LIKE PROTEIN 1"/>
    <property type="match status" value="1"/>
</dbReference>
<dbReference type="PANTHER" id="PTHR43286:SF1">
    <property type="entry name" value="ENDONUCLEASE III-LIKE PROTEIN 1"/>
    <property type="match status" value="1"/>
</dbReference>